<keyword evidence="1" id="KW-0119">Carbohydrate metabolism</keyword>
<dbReference type="GO" id="GO:0009254">
    <property type="term" value="P:peptidoglycan turnover"/>
    <property type="evidence" value="ECO:0007669"/>
    <property type="project" value="UniProtKB-UniRule"/>
</dbReference>
<dbReference type="PANTHER" id="PTHR30605:SF0">
    <property type="entry name" value="ANHYDRO-N-ACETYLMURAMIC ACID KINASE"/>
    <property type="match status" value="1"/>
</dbReference>
<dbReference type="AlphaFoldDB" id="A0A2S8SRP0"/>
<dbReference type="OrthoDB" id="9763949at2"/>
<dbReference type="Gene3D" id="3.30.420.40">
    <property type="match status" value="2"/>
</dbReference>
<dbReference type="SUPFAM" id="SSF53067">
    <property type="entry name" value="Actin-like ATPase domain"/>
    <property type="match status" value="1"/>
</dbReference>
<dbReference type="GO" id="GO:0006040">
    <property type="term" value="P:amino sugar metabolic process"/>
    <property type="evidence" value="ECO:0007669"/>
    <property type="project" value="InterPro"/>
</dbReference>
<dbReference type="GO" id="GO:0016301">
    <property type="term" value="F:kinase activity"/>
    <property type="evidence" value="ECO:0007669"/>
    <property type="project" value="UniProtKB-KW"/>
</dbReference>
<evidence type="ECO:0000313" key="3">
    <source>
        <dbReference type="Proteomes" id="UP000237684"/>
    </source>
</evidence>
<evidence type="ECO:0000313" key="2">
    <source>
        <dbReference type="EMBL" id="PQV63474.1"/>
    </source>
</evidence>
<dbReference type="UniPathway" id="UPA00343"/>
<keyword evidence="1" id="KW-0547">Nucleotide-binding</keyword>
<organism evidence="2 3">
    <name type="scientific">Abditibacterium utsteinense</name>
    <dbReference type="NCBI Taxonomy" id="1960156"/>
    <lineage>
        <taxon>Bacteria</taxon>
        <taxon>Pseudomonadati</taxon>
        <taxon>Abditibacteriota</taxon>
        <taxon>Abditibacteriia</taxon>
        <taxon>Abditibacteriales</taxon>
        <taxon>Abditibacteriaceae</taxon>
        <taxon>Abditibacterium</taxon>
    </lineage>
</organism>
<dbReference type="InterPro" id="IPR005338">
    <property type="entry name" value="Anhydro_N_Ac-Mur_kinase"/>
</dbReference>
<dbReference type="HAMAP" id="MF_01270">
    <property type="entry name" value="AnhMurNAc_kinase"/>
    <property type="match status" value="1"/>
</dbReference>
<dbReference type="InterPro" id="IPR043129">
    <property type="entry name" value="ATPase_NBD"/>
</dbReference>
<sequence>MKVIGLMSGTSCDGIDAALCEISGSGETLRAELLDFSCFAFEENLRERILRACNNGCDAQEVARLNVVLGEEFARAANNLIEKHGKVDLIGSHGQTVCHLPAEKVTLQIGEAAIIAARTGTDVVADFRPRDLAEGGQGAPLVPYVDWILLRHSTKNRVALNIGGIANASILPANCALKDVRAWDTGPGNMVIDACAEALFGVPFDKNGELAARGNPASWFYGDMARLSSFFVESPPKSAGREEFGARFAAGFHALNRDLHDILAEVTWISAHSIANSLRDFSGFGEDFELIISGGGAFNSTLLQMLRDEIPGATILRSDEIGIRADAKEAIAFAILASETINGIPTNVPGATGARKAAILGKIVRA</sequence>
<dbReference type="PANTHER" id="PTHR30605">
    <property type="entry name" value="ANHYDRO-N-ACETYLMURAMIC ACID KINASE"/>
    <property type="match status" value="1"/>
</dbReference>
<accession>A0A2S8SRP0</accession>
<dbReference type="Pfam" id="PF03702">
    <property type="entry name" value="AnmK"/>
    <property type="match status" value="1"/>
</dbReference>
<dbReference type="CDD" id="cd24050">
    <property type="entry name" value="ASKHA_NBD_ANMK"/>
    <property type="match status" value="1"/>
</dbReference>
<reference evidence="2 3" key="1">
    <citation type="journal article" date="2018" name="Syst. Appl. Microbiol.">
        <title>Abditibacterium utsteinense sp. nov., the first cultivated member of candidate phylum FBP, isolated from ice-free Antarctic soil samples.</title>
        <authorList>
            <person name="Tahon G."/>
            <person name="Tytgat B."/>
            <person name="Lebbe L."/>
            <person name="Carlier A."/>
            <person name="Willems A."/>
        </authorList>
    </citation>
    <scope>NUCLEOTIDE SEQUENCE [LARGE SCALE GENOMIC DNA]</scope>
    <source>
        <strain evidence="2 3">LMG 29911</strain>
    </source>
</reference>
<dbReference type="GO" id="GO:0016773">
    <property type="term" value="F:phosphotransferase activity, alcohol group as acceptor"/>
    <property type="evidence" value="ECO:0007669"/>
    <property type="project" value="UniProtKB-UniRule"/>
</dbReference>
<dbReference type="InParanoid" id="A0A2S8SRP0"/>
<dbReference type="EC" id="2.7.1.170" evidence="1"/>
<evidence type="ECO:0000256" key="1">
    <source>
        <dbReference type="HAMAP-Rule" id="MF_01270"/>
    </source>
</evidence>
<comment type="catalytic activity">
    <reaction evidence="1">
        <text>1,6-anhydro-N-acetyl-beta-muramate + ATP + H2O = N-acetyl-D-muramate 6-phosphate + ADP + H(+)</text>
        <dbReference type="Rhea" id="RHEA:24952"/>
        <dbReference type="ChEBI" id="CHEBI:15377"/>
        <dbReference type="ChEBI" id="CHEBI:15378"/>
        <dbReference type="ChEBI" id="CHEBI:30616"/>
        <dbReference type="ChEBI" id="CHEBI:58690"/>
        <dbReference type="ChEBI" id="CHEBI:58722"/>
        <dbReference type="ChEBI" id="CHEBI:456216"/>
        <dbReference type="EC" id="2.7.1.170"/>
    </reaction>
</comment>
<name>A0A2S8SRP0_9BACT</name>
<comment type="pathway">
    <text evidence="1">Cell wall biogenesis; peptidoglycan recycling.</text>
</comment>
<proteinExistence type="inferred from homology"/>
<dbReference type="GO" id="GO:0097175">
    <property type="term" value="P:1,6-anhydro-N-acetyl-beta-muramic acid catabolic process"/>
    <property type="evidence" value="ECO:0007669"/>
    <property type="project" value="UniProtKB-UniRule"/>
</dbReference>
<comment type="pathway">
    <text evidence="1">Amino-sugar metabolism; 1,6-anhydro-N-acetylmuramate degradation.</text>
</comment>
<dbReference type="Proteomes" id="UP000237684">
    <property type="component" value="Unassembled WGS sequence"/>
</dbReference>
<comment type="function">
    <text evidence="1">Catalyzes the specific phosphorylation of 1,6-anhydro-N-acetylmuramic acid (anhMurNAc) with the simultaneous cleavage of the 1,6-anhydro ring, generating MurNAc-6-P. Is required for the utilization of anhMurNAc either imported from the medium or derived from its own cell wall murein, and thus plays a role in cell wall recycling.</text>
</comment>
<comment type="similarity">
    <text evidence="1">Belongs to the anhydro-N-acetylmuramic acid kinase family.</text>
</comment>
<dbReference type="NCBIfam" id="NF007148">
    <property type="entry name" value="PRK09585.3-2"/>
    <property type="match status" value="1"/>
</dbReference>
<keyword evidence="1" id="KW-0067">ATP-binding</keyword>
<dbReference type="UniPathway" id="UPA00544"/>
<dbReference type="RefSeq" id="WP_105484117.1">
    <property type="nucleotide sequence ID" value="NZ_NIGF01000011.1"/>
</dbReference>
<gene>
    <name evidence="1" type="primary">anmK</name>
    <name evidence="2" type="ORF">B1R32_11135</name>
</gene>
<feature type="binding site" evidence="1">
    <location>
        <begin position="9"/>
        <end position="16"/>
    </location>
    <ligand>
        <name>ATP</name>
        <dbReference type="ChEBI" id="CHEBI:30616"/>
    </ligand>
</feature>
<keyword evidence="3" id="KW-1185">Reference proteome</keyword>
<dbReference type="GO" id="GO:0005524">
    <property type="term" value="F:ATP binding"/>
    <property type="evidence" value="ECO:0007669"/>
    <property type="project" value="UniProtKB-UniRule"/>
</dbReference>
<keyword evidence="1 2" id="KW-0418">Kinase</keyword>
<comment type="caution">
    <text evidence="2">The sequence shown here is derived from an EMBL/GenBank/DDBJ whole genome shotgun (WGS) entry which is preliminary data.</text>
</comment>
<keyword evidence="1" id="KW-0808">Transferase</keyword>
<dbReference type="EMBL" id="NIGF01000011">
    <property type="protein sequence ID" value="PQV63474.1"/>
    <property type="molecule type" value="Genomic_DNA"/>
</dbReference>
<protein>
    <recommendedName>
        <fullName evidence="1">Anhydro-N-acetylmuramic acid kinase</fullName>
        <ecNumber evidence="1">2.7.1.170</ecNumber>
    </recommendedName>
    <alternativeName>
        <fullName evidence="1">AnhMurNAc kinase</fullName>
    </alternativeName>
</protein>